<dbReference type="SUPFAM" id="SSF56112">
    <property type="entry name" value="Protein kinase-like (PK-like)"/>
    <property type="match status" value="1"/>
</dbReference>
<dbReference type="PANTHER" id="PTHR21310">
    <property type="entry name" value="AMINOGLYCOSIDE PHOSPHOTRANSFERASE-RELATED-RELATED"/>
    <property type="match status" value="1"/>
</dbReference>
<dbReference type="InterPro" id="IPR041726">
    <property type="entry name" value="ACAD10_11_N"/>
</dbReference>
<reference evidence="2 3" key="1">
    <citation type="submission" date="2024-06" db="EMBL/GenBank/DDBJ databases">
        <title>The Natural Products Discovery Center: Release of the First 8490 Sequenced Strains for Exploring Actinobacteria Biosynthetic Diversity.</title>
        <authorList>
            <person name="Kalkreuter E."/>
            <person name="Kautsar S.A."/>
            <person name="Yang D."/>
            <person name="Bader C.D."/>
            <person name="Teijaro C.N."/>
            <person name="Fluegel L."/>
            <person name="Davis C.M."/>
            <person name="Simpson J.R."/>
            <person name="Lauterbach L."/>
            <person name="Steele A.D."/>
            <person name="Gui C."/>
            <person name="Meng S."/>
            <person name="Li G."/>
            <person name="Viehrig K."/>
            <person name="Ye F."/>
            <person name="Su P."/>
            <person name="Kiefer A.F."/>
            <person name="Nichols A."/>
            <person name="Cepeda A.J."/>
            <person name="Yan W."/>
            <person name="Fan B."/>
            <person name="Jiang Y."/>
            <person name="Adhikari A."/>
            <person name="Zheng C.-J."/>
            <person name="Schuster L."/>
            <person name="Cowan T.M."/>
            <person name="Smanski M.J."/>
            <person name="Chevrette M.G."/>
            <person name="De Carvalho L.P.S."/>
            <person name="Shen B."/>
        </authorList>
    </citation>
    <scope>NUCLEOTIDE SEQUENCE [LARGE SCALE GENOMIC DNA]</scope>
    <source>
        <strain evidence="2 3">NPDC050403</strain>
    </source>
</reference>
<feature type="domain" description="Aminoglycoside phosphotransferase" evidence="1">
    <location>
        <begin position="45"/>
        <end position="276"/>
    </location>
</feature>
<dbReference type="PANTHER" id="PTHR21310:SF40">
    <property type="entry name" value="AMINOGLYCOSIDE PHOSPHOTRANSFERASE DOMAIN-CONTAINING PROTEIN-RELATED"/>
    <property type="match status" value="1"/>
</dbReference>
<evidence type="ECO:0000313" key="2">
    <source>
        <dbReference type="EMBL" id="MEV0708108.1"/>
    </source>
</evidence>
<proteinExistence type="predicted"/>
<organism evidence="2 3">
    <name type="scientific">Nocardia aurea</name>
    <dbReference type="NCBI Taxonomy" id="2144174"/>
    <lineage>
        <taxon>Bacteria</taxon>
        <taxon>Bacillati</taxon>
        <taxon>Actinomycetota</taxon>
        <taxon>Actinomycetes</taxon>
        <taxon>Mycobacteriales</taxon>
        <taxon>Nocardiaceae</taxon>
        <taxon>Nocardia</taxon>
    </lineage>
</organism>
<evidence type="ECO:0000313" key="3">
    <source>
        <dbReference type="Proteomes" id="UP001551695"/>
    </source>
</evidence>
<comment type="caution">
    <text evidence="2">The sequence shown here is derived from an EMBL/GenBank/DDBJ whole genome shotgun (WGS) entry which is preliminary data.</text>
</comment>
<accession>A0ABV3FRZ2</accession>
<sequence>MTPPTPVFSKGRDLDATADRLRPWLSTRLDAASVDIDHLEYPQGAGVSNETILLRARYADTAADFVLRVCPTPQYQMFLDPRFRLQYDILAALRQHDDVRVPEALWFEEDPAVLGRPFYLMRRMRGRVPVSMPVYNATGWLAEATPAQRHTLWNDAMRQLAAVHRVPVEAVRFVDRPERGLTGDEQQLSYWRDYADWAVGGDMPGAVVRLFDWLRDHRPSNSVVGLSWGDARIGNMMFDDDFRVVGVMDWEQVSFAGPVSDLAWWLLFDEAHSTGQGLPRLPGLGTRDETIALWQELTGLRADHLRWHEVFAGVKAGLLSMRSRRMLELPPSGTRRYSFLRRACEMVGIEETGDL</sequence>
<dbReference type="Gene3D" id="3.90.1200.10">
    <property type="match status" value="1"/>
</dbReference>
<evidence type="ECO:0000259" key="1">
    <source>
        <dbReference type="Pfam" id="PF01636"/>
    </source>
</evidence>
<dbReference type="Pfam" id="PF01636">
    <property type="entry name" value="APH"/>
    <property type="match status" value="1"/>
</dbReference>
<name>A0ABV3FRZ2_9NOCA</name>
<dbReference type="RefSeq" id="WP_357782400.1">
    <property type="nucleotide sequence ID" value="NZ_JBFAKC010000004.1"/>
</dbReference>
<keyword evidence="3" id="KW-1185">Reference proteome</keyword>
<protein>
    <submittedName>
        <fullName evidence="2">Phosphotransferase family protein</fullName>
    </submittedName>
</protein>
<dbReference type="InterPro" id="IPR051678">
    <property type="entry name" value="AGP_Transferase"/>
</dbReference>
<gene>
    <name evidence="2" type="ORF">AB0I48_11125</name>
</gene>
<dbReference type="Gene3D" id="3.30.200.20">
    <property type="entry name" value="Phosphorylase Kinase, domain 1"/>
    <property type="match status" value="1"/>
</dbReference>
<dbReference type="Proteomes" id="UP001551695">
    <property type="component" value="Unassembled WGS sequence"/>
</dbReference>
<dbReference type="InterPro" id="IPR002575">
    <property type="entry name" value="Aminoglycoside_PTrfase"/>
</dbReference>
<dbReference type="CDD" id="cd05154">
    <property type="entry name" value="ACAD10_11_N-like"/>
    <property type="match status" value="1"/>
</dbReference>
<dbReference type="InterPro" id="IPR011009">
    <property type="entry name" value="Kinase-like_dom_sf"/>
</dbReference>
<dbReference type="EMBL" id="JBFAKC010000004">
    <property type="protein sequence ID" value="MEV0708108.1"/>
    <property type="molecule type" value="Genomic_DNA"/>
</dbReference>